<gene>
    <name evidence="9" type="primary">ccoG</name>
    <name evidence="9" type="ORF">Q8A57_01090</name>
</gene>
<keyword evidence="7" id="KW-0812">Transmembrane</keyword>
<dbReference type="FunFam" id="1.10.1060.10:FF:000015">
    <property type="entry name" value="Cytochrome c oxidase accessory protein CcoG"/>
    <property type="match status" value="1"/>
</dbReference>
<dbReference type="InterPro" id="IPR014116">
    <property type="entry name" value="Cyt_c_oxidase_cbb3_FixG"/>
</dbReference>
<evidence type="ECO:0000256" key="5">
    <source>
        <dbReference type="ARBA" id="ARBA00023004"/>
    </source>
</evidence>
<evidence type="ECO:0000256" key="1">
    <source>
        <dbReference type="ARBA" id="ARBA00022448"/>
    </source>
</evidence>
<dbReference type="NCBIfam" id="TIGR02745">
    <property type="entry name" value="ccoG_rdxA_fixG"/>
    <property type="match status" value="1"/>
</dbReference>
<dbReference type="InterPro" id="IPR017900">
    <property type="entry name" value="4Fe4S_Fe_S_CS"/>
</dbReference>
<feature type="transmembrane region" description="Helical" evidence="7">
    <location>
        <begin position="93"/>
        <end position="113"/>
    </location>
</feature>
<evidence type="ECO:0000256" key="4">
    <source>
        <dbReference type="ARBA" id="ARBA00022982"/>
    </source>
</evidence>
<name>A0AAW8B0K4_9GAMM</name>
<evidence type="ECO:0000313" key="9">
    <source>
        <dbReference type="EMBL" id="MDP1519562.1"/>
    </source>
</evidence>
<evidence type="ECO:0000313" key="10">
    <source>
        <dbReference type="Proteomes" id="UP001178354"/>
    </source>
</evidence>
<keyword evidence="3" id="KW-0479">Metal-binding</keyword>
<keyword evidence="7" id="KW-1133">Transmembrane helix</keyword>
<dbReference type="EMBL" id="JAUUUU010000001">
    <property type="protein sequence ID" value="MDP1519562.1"/>
    <property type="molecule type" value="Genomic_DNA"/>
</dbReference>
<dbReference type="GO" id="GO:0051539">
    <property type="term" value="F:4 iron, 4 sulfur cluster binding"/>
    <property type="evidence" value="ECO:0007669"/>
    <property type="project" value="UniProtKB-KW"/>
</dbReference>
<dbReference type="GO" id="GO:0046872">
    <property type="term" value="F:metal ion binding"/>
    <property type="evidence" value="ECO:0007669"/>
    <property type="project" value="UniProtKB-KW"/>
</dbReference>
<keyword evidence="10" id="KW-1185">Reference proteome</keyword>
<keyword evidence="6" id="KW-0411">Iron-sulfur</keyword>
<dbReference type="Pfam" id="PF12801">
    <property type="entry name" value="Fer4_5"/>
    <property type="match status" value="1"/>
</dbReference>
<keyword evidence="4" id="KW-0249">Electron transport</keyword>
<protein>
    <submittedName>
        <fullName evidence="9">Cytochrome c oxidase accessory protein CcoG</fullName>
    </submittedName>
</protein>
<evidence type="ECO:0000256" key="2">
    <source>
        <dbReference type="ARBA" id="ARBA00022485"/>
    </source>
</evidence>
<evidence type="ECO:0000259" key="8">
    <source>
        <dbReference type="PROSITE" id="PS51379"/>
    </source>
</evidence>
<dbReference type="Pfam" id="PF11614">
    <property type="entry name" value="FixG_C"/>
    <property type="match status" value="1"/>
</dbReference>
<evidence type="ECO:0000256" key="3">
    <source>
        <dbReference type="ARBA" id="ARBA00022723"/>
    </source>
</evidence>
<keyword evidence="1" id="KW-0813">Transport</keyword>
<feature type="transmembrane region" description="Helical" evidence="7">
    <location>
        <begin position="164"/>
        <end position="182"/>
    </location>
</feature>
<dbReference type="SUPFAM" id="SSF54862">
    <property type="entry name" value="4Fe-4S ferredoxins"/>
    <property type="match status" value="1"/>
</dbReference>
<reference evidence="9" key="1">
    <citation type="journal article" date="2010" name="Int. J. Syst. Evol. Microbiol.">
        <title>Porticoccus litoralis gen. nov., sp. nov., a gammaproteobacterium isolated from the Yellow Sea.</title>
        <authorList>
            <person name="Oh H.M."/>
            <person name="Kim H."/>
            <person name="Kim K.M."/>
            <person name="Min G.S."/>
            <person name="Cho J.C."/>
        </authorList>
    </citation>
    <scope>NUCLEOTIDE SEQUENCE</scope>
    <source>
        <strain evidence="9">DSM 25064</strain>
    </source>
</reference>
<dbReference type="RefSeq" id="WP_305169076.1">
    <property type="nucleotide sequence ID" value="NZ_JAUUUU010000001.1"/>
</dbReference>
<keyword evidence="2" id="KW-0004">4Fe-4S</keyword>
<dbReference type="InterPro" id="IPR032879">
    <property type="entry name" value="FixG_C"/>
</dbReference>
<feature type="domain" description="4Fe-4S ferredoxin-type" evidence="8">
    <location>
        <begin position="262"/>
        <end position="291"/>
    </location>
</feature>
<feature type="transmembrane region" description="Helical" evidence="7">
    <location>
        <begin position="47"/>
        <end position="64"/>
    </location>
</feature>
<keyword evidence="5" id="KW-0408">Iron</keyword>
<evidence type="ECO:0000256" key="7">
    <source>
        <dbReference type="SAM" id="Phobius"/>
    </source>
</evidence>
<sequence length="475" mass="54765">MTEQNRPGMDSPDESHEEVIKVLDLYQTREKIQTRQLPGFFRSLQRWTWMPMIAAYFLVPWINMDGRQAVWFDLPARKFHIFWITFWPQDFMLLAWALIISAFALFTVTVLVGRVWCGFSCPQTVWTMIFMYIEDWCEGDRNQRIKLDKSPWDGNKILRRGGKFLLWGLVGFVTGLTFVGYYNPIRDLVPEMFTFTAHPAAVFWTLFFTVMTFMNAGFLREQVCKYMCPYARFQSVMFDRDTLIVSYDAERGEPRGARKKGVDHRADGKGDCVDCSLCVQVCPTGIDIRNGLQYECIDCGLCIDACNTVMDKMGYDPGLIRFTTEHAMEHGETHILRPRFIGYALALTIMISAFGYTILTRMPLGVDVIRDRNVLYRENTQGLAENIYTLKINNMDTQGHRYSIRVEGEYPFNYLGATEVSVAEGEVLSMPVRVELDPGVMKNPNADVTFIVESVDNPAIHAIEENRFIGPRLRR</sequence>
<dbReference type="Proteomes" id="UP001178354">
    <property type="component" value="Unassembled WGS sequence"/>
</dbReference>
<dbReference type="AlphaFoldDB" id="A0AAW8B0K4"/>
<dbReference type="Pfam" id="PF13746">
    <property type="entry name" value="Fer4_18"/>
    <property type="match status" value="1"/>
</dbReference>
<dbReference type="InterPro" id="IPR013783">
    <property type="entry name" value="Ig-like_fold"/>
</dbReference>
<dbReference type="PANTHER" id="PTHR30176:SF3">
    <property type="entry name" value="FERREDOXIN-TYPE PROTEIN NAPH"/>
    <property type="match status" value="1"/>
</dbReference>
<proteinExistence type="predicted"/>
<comment type="caution">
    <text evidence="9">The sequence shown here is derived from an EMBL/GenBank/DDBJ whole genome shotgun (WGS) entry which is preliminary data.</text>
</comment>
<dbReference type="PROSITE" id="PS00198">
    <property type="entry name" value="4FE4S_FER_1"/>
    <property type="match status" value="1"/>
</dbReference>
<evidence type="ECO:0000256" key="6">
    <source>
        <dbReference type="ARBA" id="ARBA00023014"/>
    </source>
</evidence>
<dbReference type="InterPro" id="IPR017896">
    <property type="entry name" value="4Fe4S_Fe-S-bd"/>
</dbReference>
<dbReference type="GO" id="GO:0005886">
    <property type="term" value="C:plasma membrane"/>
    <property type="evidence" value="ECO:0007669"/>
    <property type="project" value="TreeGrafter"/>
</dbReference>
<dbReference type="InterPro" id="IPR051684">
    <property type="entry name" value="Electron_Trans/Redox"/>
</dbReference>
<feature type="transmembrane region" description="Helical" evidence="7">
    <location>
        <begin position="202"/>
        <end position="219"/>
    </location>
</feature>
<reference evidence="9" key="2">
    <citation type="submission" date="2023-08" db="EMBL/GenBank/DDBJ databases">
        <authorList>
            <person name="Luo J."/>
        </authorList>
    </citation>
    <scope>NUCLEOTIDE SEQUENCE</scope>
    <source>
        <strain evidence="9">DSM 25064</strain>
    </source>
</reference>
<feature type="transmembrane region" description="Helical" evidence="7">
    <location>
        <begin position="340"/>
        <end position="359"/>
    </location>
</feature>
<dbReference type="PROSITE" id="PS51379">
    <property type="entry name" value="4FE4S_FER_2"/>
    <property type="match status" value="1"/>
</dbReference>
<dbReference type="PANTHER" id="PTHR30176">
    <property type="entry name" value="FERREDOXIN-TYPE PROTEIN NAPH"/>
    <property type="match status" value="1"/>
</dbReference>
<accession>A0AAW8B0K4</accession>
<dbReference type="Gene3D" id="2.60.40.10">
    <property type="entry name" value="Immunoglobulins"/>
    <property type="match status" value="1"/>
</dbReference>
<organism evidence="9 10">
    <name type="scientific">Porticoccus litoralis</name>
    <dbReference type="NCBI Taxonomy" id="434086"/>
    <lineage>
        <taxon>Bacteria</taxon>
        <taxon>Pseudomonadati</taxon>
        <taxon>Pseudomonadota</taxon>
        <taxon>Gammaproteobacteria</taxon>
        <taxon>Cellvibrionales</taxon>
        <taxon>Porticoccaceae</taxon>
        <taxon>Porticoccus</taxon>
    </lineage>
</organism>
<keyword evidence="7" id="KW-0472">Membrane</keyword>